<evidence type="ECO:0000256" key="4">
    <source>
        <dbReference type="ARBA" id="ARBA00023136"/>
    </source>
</evidence>
<dbReference type="GO" id="GO:0043190">
    <property type="term" value="C:ATP-binding cassette (ABC) transporter complex"/>
    <property type="evidence" value="ECO:0007669"/>
    <property type="project" value="InterPro"/>
</dbReference>
<dbReference type="Pfam" id="PF01061">
    <property type="entry name" value="ABC2_membrane"/>
    <property type="match status" value="1"/>
</dbReference>
<protein>
    <recommendedName>
        <fullName evidence="5">Transport permease protein</fullName>
    </recommendedName>
</protein>
<dbReference type="InterPro" id="IPR047817">
    <property type="entry name" value="ABC2_TM_bact-type"/>
</dbReference>
<feature type="transmembrane region" description="Helical" evidence="5">
    <location>
        <begin position="53"/>
        <end position="71"/>
    </location>
</feature>
<dbReference type="PIRSF" id="PIRSF006648">
    <property type="entry name" value="DrrB"/>
    <property type="match status" value="1"/>
</dbReference>
<feature type="transmembrane region" description="Helical" evidence="5">
    <location>
        <begin position="91"/>
        <end position="112"/>
    </location>
</feature>
<evidence type="ECO:0000256" key="1">
    <source>
        <dbReference type="ARBA" id="ARBA00004141"/>
    </source>
</evidence>
<reference evidence="7 8" key="1">
    <citation type="submission" date="2019-02" db="EMBL/GenBank/DDBJ databases">
        <title>Deep-cultivation of Planctomycetes and their phenomic and genomic characterization uncovers novel biology.</title>
        <authorList>
            <person name="Wiegand S."/>
            <person name="Jogler M."/>
            <person name="Boedeker C."/>
            <person name="Pinto D."/>
            <person name="Vollmers J."/>
            <person name="Rivas-Marin E."/>
            <person name="Kohn T."/>
            <person name="Peeters S.H."/>
            <person name="Heuer A."/>
            <person name="Rast P."/>
            <person name="Oberbeckmann S."/>
            <person name="Bunk B."/>
            <person name="Jeske O."/>
            <person name="Meyerdierks A."/>
            <person name="Storesund J.E."/>
            <person name="Kallscheuer N."/>
            <person name="Luecker S."/>
            <person name="Lage O.M."/>
            <person name="Pohl T."/>
            <person name="Merkel B.J."/>
            <person name="Hornburger P."/>
            <person name="Mueller R.-W."/>
            <person name="Bruemmer F."/>
            <person name="Labrenz M."/>
            <person name="Spormann A.M."/>
            <person name="Op den Camp H."/>
            <person name="Overmann J."/>
            <person name="Amann R."/>
            <person name="Jetten M.S.M."/>
            <person name="Mascher T."/>
            <person name="Medema M.H."/>
            <person name="Devos D.P."/>
            <person name="Kaster A.-K."/>
            <person name="Ovreas L."/>
            <person name="Rohde M."/>
            <person name="Galperin M.Y."/>
            <person name="Jogler C."/>
        </authorList>
    </citation>
    <scope>NUCLEOTIDE SEQUENCE [LARGE SCALE GENOMIC DNA]</scope>
    <source>
        <strain evidence="7 8">Pan189</strain>
    </source>
</reference>
<evidence type="ECO:0000313" key="8">
    <source>
        <dbReference type="Proteomes" id="UP000317318"/>
    </source>
</evidence>
<proteinExistence type="inferred from homology"/>
<keyword evidence="5" id="KW-1003">Cell membrane</keyword>
<feature type="transmembrane region" description="Helical" evidence="5">
    <location>
        <begin position="271"/>
        <end position="290"/>
    </location>
</feature>
<evidence type="ECO:0000313" key="7">
    <source>
        <dbReference type="EMBL" id="QDT38565.1"/>
    </source>
</evidence>
<dbReference type="PANTHER" id="PTHR43077">
    <property type="entry name" value="TRANSPORT PERMEASE YVFS-RELATED"/>
    <property type="match status" value="1"/>
</dbReference>
<feature type="transmembrane region" description="Helical" evidence="5">
    <location>
        <begin position="140"/>
        <end position="164"/>
    </location>
</feature>
<evidence type="ECO:0000256" key="5">
    <source>
        <dbReference type="RuleBase" id="RU361157"/>
    </source>
</evidence>
<dbReference type="OrthoDB" id="9788252at2"/>
<dbReference type="Proteomes" id="UP000317318">
    <property type="component" value="Chromosome"/>
</dbReference>
<dbReference type="EMBL" id="CP036268">
    <property type="protein sequence ID" value="QDT38565.1"/>
    <property type="molecule type" value="Genomic_DNA"/>
</dbReference>
<name>A0A517R3V1_9PLAN</name>
<keyword evidence="3 5" id="KW-1133">Transmembrane helix</keyword>
<evidence type="ECO:0000256" key="2">
    <source>
        <dbReference type="ARBA" id="ARBA00022692"/>
    </source>
</evidence>
<comment type="subcellular location">
    <subcellularLocation>
        <location evidence="5">Cell membrane</location>
        <topology evidence="5">Multi-pass membrane protein</topology>
    </subcellularLocation>
    <subcellularLocation>
        <location evidence="1">Membrane</location>
        <topology evidence="1">Multi-pass membrane protein</topology>
    </subcellularLocation>
</comment>
<keyword evidence="5" id="KW-0813">Transport</keyword>
<dbReference type="InterPro" id="IPR013525">
    <property type="entry name" value="ABC2_TM"/>
</dbReference>
<dbReference type="GO" id="GO:0140359">
    <property type="term" value="F:ABC-type transporter activity"/>
    <property type="evidence" value="ECO:0007669"/>
    <property type="project" value="InterPro"/>
</dbReference>
<evidence type="ECO:0000256" key="3">
    <source>
        <dbReference type="ARBA" id="ARBA00022989"/>
    </source>
</evidence>
<feature type="domain" description="ABC transmembrane type-2" evidence="6">
    <location>
        <begin position="51"/>
        <end position="294"/>
    </location>
</feature>
<dbReference type="PANTHER" id="PTHR43077:SF10">
    <property type="entry name" value="TRANSPORT PERMEASE PROTEIN"/>
    <property type="match status" value="1"/>
</dbReference>
<dbReference type="PROSITE" id="PS51012">
    <property type="entry name" value="ABC_TM2"/>
    <property type="match status" value="1"/>
</dbReference>
<accession>A0A517R3V1</accession>
<feature type="transmembrane region" description="Helical" evidence="5">
    <location>
        <begin position="210"/>
        <end position="227"/>
    </location>
</feature>
<dbReference type="AlphaFoldDB" id="A0A517R3V1"/>
<keyword evidence="4 5" id="KW-0472">Membrane</keyword>
<organism evidence="7 8">
    <name type="scientific">Stratiformator vulcanicus</name>
    <dbReference type="NCBI Taxonomy" id="2527980"/>
    <lineage>
        <taxon>Bacteria</taxon>
        <taxon>Pseudomonadati</taxon>
        <taxon>Planctomycetota</taxon>
        <taxon>Planctomycetia</taxon>
        <taxon>Planctomycetales</taxon>
        <taxon>Planctomycetaceae</taxon>
        <taxon>Stratiformator</taxon>
    </lineage>
</organism>
<evidence type="ECO:0000259" key="6">
    <source>
        <dbReference type="PROSITE" id="PS51012"/>
    </source>
</evidence>
<keyword evidence="2 5" id="KW-0812">Transmembrane</keyword>
<dbReference type="RefSeq" id="WP_145364661.1">
    <property type="nucleotide sequence ID" value="NZ_CP036268.1"/>
</dbReference>
<dbReference type="InterPro" id="IPR051328">
    <property type="entry name" value="T7SS_ABC-Transporter"/>
</dbReference>
<comment type="similarity">
    <text evidence="5">Belongs to the ABC-2 integral membrane protein family.</text>
</comment>
<dbReference type="KEGG" id="svp:Pan189_29600"/>
<dbReference type="InterPro" id="IPR000412">
    <property type="entry name" value="ABC_2_transport"/>
</dbReference>
<feature type="transmembrane region" description="Helical" evidence="5">
    <location>
        <begin position="176"/>
        <end position="198"/>
    </location>
</feature>
<gene>
    <name evidence="7" type="ORF">Pan189_29600</name>
</gene>
<sequence>MSAPAPPEDAVATVDAPVENSKTEAPEYAAVWLPAWSLAVRELVRFFRQRTRVIGAVGQPVVFWILLGAGLHGSFEPPEWAPAEMTYQEFFFPGIAVLIILFTAIFSTISIIEDRREGFLQGVLVAPVPRISIVMGKVGGGAAIAILQATIFLIVGPLLSLVGLAPGLELSVSLSVIPATLAMLVVIAVGLTALGYCLAWPMESTQGYHAVMSVFLLPMWLLSGSFFPASSGWLGWVVFLNPLSYGVAGLRRAMYPAGTLGEAAGLPSGPICAAVSVGFAVVCMGVAVWLSNRRTTTDLR</sequence>
<keyword evidence="8" id="KW-1185">Reference proteome</keyword>